<dbReference type="CDD" id="cd01858">
    <property type="entry name" value="NGP_1"/>
    <property type="match status" value="1"/>
</dbReference>
<dbReference type="InterPro" id="IPR006073">
    <property type="entry name" value="GTP-bd"/>
</dbReference>
<accession>A0A9D3PVA0</accession>
<feature type="compositionally biased region" description="Basic and acidic residues" evidence="8">
    <location>
        <begin position="176"/>
        <end position="186"/>
    </location>
</feature>
<dbReference type="Pfam" id="PF01926">
    <property type="entry name" value="MMR_HSR1"/>
    <property type="match status" value="1"/>
</dbReference>
<dbReference type="PROSITE" id="PS51721">
    <property type="entry name" value="G_CP"/>
    <property type="match status" value="1"/>
</dbReference>
<dbReference type="InterPro" id="IPR027417">
    <property type="entry name" value="P-loop_NTPase"/>
</dbReference>
<organism evidence="10 11">
    <name type="scientific">Megalops atlanticus</name>
    <name type="common">Tarpon</name>
    <name type="synonym">Clupea gigantea</name>
    <dbReference type="NCBI Taxonomy" id="7932"/>
    <lineage>
        <taxon>Eukaryota</taxon>
        <taxon>Metazoa</taxon>
        <taxon>Chordata</taxon>
        <taxon>Craniata</taxon>
        <taxon>Vertebrata</taxon>
        <taxon>Euteleostomi</taxon>
        <taxon>Actinopterygii</taxon>
        <taxon>Neopterygii</taxon>
        <taxon>Teleostei</taxon>
        <taxon>Elopiformes</taxon>
        <taxon>Megalopidae</taxon>
        <taxon>Megalops</taxon>
    </lineage>
</organism>
<comment type="similarity">
    <text evidence="7">Belongs to the TRAFAC class YlqF/YawG GTPase family. NOG2 subfamily.</text>
</comment>
<dbReference type="AlphaFoldDB" id="A0A9D3PVA0"/>
<evidence type="ECO:0000313" key="11">
    <source>
        <dbReference type="Proteomes" id="UP001046870"/>
    </source>
</evidence>
<dbReference type="EMBL" id="JAFDVH010000010">
    <property type="protein sequence ID" value="KAG7469076.1"/>
    <property type="molecule type" value="Genomic_DNA"/>
</dbReference>
<evidence type="ECO:0000256" key="7">
    <source>
        <dbReference type="RuleBase" id="RU364023"/>
    </source>
</evidence>
<reference evidence="10" key="1">
    <citation type="submission" date="2021-01" db="EMBL/GenBank/DDBJ databases">
        <authorList>
            <person name="Zahm M."/>
            <person name="Roques C."/>
            <person name="Cabau C."/>
            <person name="Klopp C."/>
            <person name="Donnadieu C."/>
            <person name="Jouanno E."/>
            <person name="Lampietro C."/>
            <person name="Louis A."/>
            <person name="Herpin A."/>
            <person name="Echchiki A."/>
            <person name="Berthelot C."/>
            <person name="Parey E."/>
            <person name="Roest-Crollius H."/>
            <person name="Braasch I."/>
            <person name="Postlethwait J."/>
            <person name="Bobe J."/>
            <person name="Montfort J."/>
            <person name="Bouchez O."/>
            <person name="Begum T."/>
            <person name="Mejri S."/>
            <person name="Adams A."/>
            <person name="Chen W.-J."/>
            <person name="Guiguen Y."/>
        </authorList>
    </citation>
    <scope>NUCLEOTIDE SEQUENCE</scope>
    <source>
        <strain evidence="10">YG-15Mar2019-1</strain>
        <tissue evidence="10">Brain</tissue>
    </source>
</reference>
<feature type="domain" description="CP-type G" evidence="9">
    <location>
        <begin position="207"/>
        <end position="368"/>
    </location>
</feature>
<dbReference type="GO" id="GO:0005525">
    <property type="term" value="F:GTP binding"/>
    <property type="evidence" value="ECO:0007669"/>
    <property type="project" value="UniProtKB-KW"/>
</dbReference>
<comment type="subunit">
    <text evidence="6">Interacts with LYAR and RPL23A. Interacts with the nuclear importin-beta receptor and, at a lower extent, with importin-alpha.</text>
</comment>
<evidence type="ECO:0000256" key="3">
    <source>
        <dbReference type="ARBA" id="ARBA00023134"/>
    </source>
</evidence>
<dbReference type="Proteomes" id="UP001046870">
    <property type="component" value="Chromosome 10"/>
</dbReference>
<dbReference type="InterPro" id="IPR024929">
    <property type="entry name" value="GNL2_CP_dom"/>
</dbReference>
<comment type="subcellular location">
    <subcellularLocation>
        <location evidence="1 7">Nucleus</location>
        <location evidence="1 7">Nucleolus</location>
    </subcellularLocation>
</comment>
<name>A0A9D3PVA0_MEGAT</name>
<keyword evidence="3 7" id="KW-0342">GTP-binding</keyword>
<dbReference type="PRINTS" id="PR00326">
    <property type="entry name" value="GTP1OBG"/>
</dbReference>
<keyword evidence="11" id="KW-1185">Reference proteome</keyword>
<sequence length="726" mass="82465">MVKPRFKGKSTINPSSSSSNPDRPKGAGGNNMRDRATIKRLNMYRQKQRCNSRGKVVKPLQYQSTVAPGTVARVEPNIKWFANTRVIKQSSLQKFQEEMGAVVKDPYRVVMRQSKLPMSLLHDRVKAHNSKVHILDTETFETTFGPKAQRKRPNLSTGDVRDLAERAQADAQSYSADRDRDLVTEDSGVRDEAREEIFKKGQSKRIWGELYKVIDSSDVIIQVLDARDPMGTRSQSIEAYLKKEKPWKHLIFVLNKCDLIPTWVTKRWVAVLSQEYPTLAFHASLTNSFGKGSLIQLLRQFGKLHSDKKQISVGFIGYPNVGKSSIINTLRSKKVCNVAPIAGETKVWQYITLMRRIFLIDCPGVVYPSDDSETDIVLKGVVQVEKIKNPEEHIGAVLERAKPEYIRKTYRVPAWTSAEDFLEKLAFRTGKLLKGGEPDLPTVSKMVLNDWQRGRIPFFVKPPVTEMDEERQGRLEAAAVTQEAGHALGDGKPEELRDEVAGLDDEKADQLRQKEEQVQKILTNVRQNSGKINVAPEFTDEDLVPVEVSDISDLSGSEEEEEDEGNEEEEEVEEEEEQKEEEPESPSGPPSTAQGKSSREVIQALDEKIAKYKQFLDRAKSKRFSAIRIPKALSEKMCIQTEKKEPASTQPQTKAITETGRKRKAEDDEQEPQTKLTSKQRRRLERAQRVKKVGVRYYETHNVKNKNKNRKKPRGGDGKKTKKSKR</sequence>
<dbReference type="SUPFAM" id="SSF52540">
    <property type="entry name" value="P-loop containing nucleoside triphosphate hydrolases"/>
    <property type="match status" value="1"/>
</dbReference>
<dbReference type="OrthoDB" id="444945at2759"/>
<dbReference type="Pfam" id="PF08153">
    <property type="entry name" value="NGP1NT"/>
    <property type="match status" value="1"/>
</dbReference>
<feature type="compositionally biased region" description="Basic residues" evidence="8">
    <location>
        <begin position="703"/>
        <end position="713"/>
    </location>
</feature>
<gene>
    <name evidence="10" type="ORF">MATL_G00125000</name>
</gene>
<dbReference type="FunFam" id="1.10.1580.10:FF:000001">
    <property type="entry name" value="Nucleolar GTP-binding protein 2"/>
    <property type="match status" value="1"/>
</dbReference>
<dbReference type="Gene3D" id="3.40.50.300">
    <property type="entry name" value="P-loop containing nucleotide triphosphate hydrolases"/>
    <property type="match status" value="1"/>
</dbReference>
<evidence type="ECO:0000256" key="8">
    <source>
        <dbReference type="SAM" id="MobiDB-lite"/>
    </source>
</evidence>
<dbReference type="InterPro" id="IPR030378">
    <property type="entry name" value="G_CP_dom"/>
</dbReference>
<feature type="region of interest" description="Disordered" evidence="8">
    <location>
        <begin position="1"/>
        <end position="35"/>
    </location>
</feature>
<evidence type="ECO:0000259" key="9">
    <source>
        <dbReference type="PROSITE" id="PS51721"/>
    </source>
</evidence>
<protein>
    <recommendedName>
        <fullName evidence="7">Nucleolar GTP-binding protein 2</fullName>
    </recommendedName>
</protein>
<dbReference type="InterPro" id="IPR023179">
    <property type="entry name" value="GTP-bd_ortho_bundle_sf"/>
</dbReference>
<keyword evidence="2 7" id="KW-0547">Nucleotide-binding</keyword>
<dbReference type="FunFam" id="3.40.50.300:FF:000559">
    <property type="entry name" value="Nuclear/nucleolar GTPase 2"/>
    <property type="match status" value="1"/>
</dbReference>
<proteinExistence type="inferred from homology"/>
<feature type="compositionally biased region" description="Polar residues" evidence="8">
    <location>
        <begin position="647"/>
        <end position="656"/>
    </location>
</feature>
<evidence type="ECO:0000313" key="10">
    <source>
        <dbReference type="EMBL" id="KAG7469076.1"/>
    </source>
</evidence>
<dbReference type="InterPro" id="IPR012971">
    <property type="entry name" value="NOG2_N_dom"/>
</dbReference>
<feature type="region of interest" description="Disordered" evidence="8">
    <location>
        <begin position="166"/>
        <end position="186"/>
    </location>
</feature>
<feature type="region of interest" description="Disordered" evidence="8">
    <location>
        <begin position="551"/>
        <end position="602"/>
    </location>
</feature>
<dbReference type="GO" id="GO:0005730">
    <property type="term" value="C:nucleolus"/>
    <property type="evidence" value="ECO:0007669"/>
    <property type="project" value="UniProtKB-SubCell"/>
</dbReference>
<dbReference type="PANTHER" id="PTHR11089:SF9">
    <property type="entry name" value="NUCLEOLAR GTP-BINDING PROTEIN 2"/>
    <property type="match status" value="1"/>
</dbReference>
<keyword evidence="4 7" id="KW-0539">Nucleus</keyword>
<evidence type="ECO:0000256" key="2">
    <source>
        <dbReference type="ARBA" id="ARBA00022741"/>
    </source>
</evidence>
<dbReference type="InterPro" id="IPR050755">
    <property type="entry name" value="TRAFAC_YlqF/YawG_RiboMat"/>
</dbReference>
<evidence type="ECO:0000256" key="5">
    <source>
        <dbReference type="ARBA" id="ARBA00054763"/>
    </source>
</evidence>
<evidence type="ECO:0000256" key="4">
    <source>
        <dbReference type="ARBA" id="ARBA00023242"/>
    </source>
</evidence>
<feature type="region of interest" description="Disordered" evidence="8">
    <location>
        <begin position="640"/>
        <end position="726"/>
    </location>
</feature>
<comment type="caution">
    <text evidence="10">The sequence shown here is derived from an EMBL/GenBank/DDBJ whole genome shotgun (WGS) entry which is preliminary data.</text>
</comment>
<evidence type="ECO:0000256" key="1">
    <source>
        <dbReference type="ARBA" id="ARBA00004604"/>
    </source>
</evidence>
<feature type="compositionally biased region" description="Acidic residues" evidence="8">
    <location>
        <begin position="556"/>
        <end position="584"/>
    </location>
</feature>
<feature type="compositionally biased region" description="Basic residues" evidence="8">
    <location>
        <begin position="678"/>
        <end position="694"/>
    </location>
</feature>
<evidence type="ECO:0000256" key="6">
    <source>
        <dbReference type="ARBA" id="ARBA00065814"/>
    </source>
</evidence>
<dbReference type="PANTHER" id="PTHR11089">
    <property type="entry name" value="GTP-BINDING PROTEIN-RELATED"/>
    <property type="match status" value="1"/>
</dbReference>
<comment type="function">
    <text evidence="5">GTPase that associates with pre-60S ribosomal subunits in the nucleolus and is required for their nuclear export and maturation. May promote cell proliferation possibly by increasing p53/TP53 protein levels, and consequently those of its downstream product CDKN1A/p21, and decreasing RPL23A protein levels.</text>
</comment>
<dbReference type="Gene3D" id="1.10.1580.10">
    <property type="match status" value="1"/>
</dbReference>